<evidence type="ECO:0000313" key="7">
    <source>
        <dbReference type="Proteomes" id="UP000800097"/>
    </source>
</evidence>
<gene>
    <name evidence="6" type="ORF">EI97DRAFT_458808</name>
</gene>
<sequence>MALAHLMEHKLLSDVTGFSALRTGALAERLVTQDRSAKLGEHWKADISVCDRQVLTRDKKVAWYTERPDEAQFTPAARKLLEQYSNIPADKVEDHVVNIRNEAWDIFPYPCIGQFRFLDLTLREFDIYPDVLKRLHDGQRLLDMGCCFGQEIRQLVQDGAPAENIYGCDLREEYIALGYKLFRDKDKLKANFITANIFDVTSPLTELSGRFDMIFAGSFFHLWGYEQQVKVSKLVAALLRPQKGSIILGRQVGSYSAVEPGHVTNADGKMFQHSVESLKKMWKDIGDDLGISFTVDAKLAESEGLLKFLPSNARRIWFTIRRE</sequence>
<dbReference type="GO" id="GO:0016740">
    <property type="term" value="F:transferase activity"/>
    <property type="evidence" value="ECO:0007669"/>
    <property type="project" value="UniProtKB-KW"/>
</dbReference>
<keyword evidence="2" id="KW-0808">Transferase</keyword>
<name>A0A6A6JHX2_WESOR</name>
<evidence type="ECO:0000259" key="5">
    <source>
        <dbReference type="Pfam" id="PF13649"/>
    </source>
</evidence>
<dbReference type="PANTHER" id="PTHR35897:SF1">
    <property type="entry name" value="METHYLTRANSFERASE AUSD"/>
    <property type="match status" value="1"/>
</dbReference>
<dbReference type="CDD" id="cd02440">
    <property type="entry name" value="AdoMet_MTases"/>
    <property type="match status" value="1"/>
</dbReference>
<evidence type="ECO:0000256" key="2">
    <source>
        <dbReference type="ARBA" id="ARBA00022679"/>
    </source>
</evidence>
<feature type="domain" description="Methyltransferase" evidence="5">
    <location>
        <begin position="142"/>
        <end position="241"/>
    </location>
</feature>
<protein>
    <recommendedName>
        <fullName evidence="5">Methyltransferase domain-containing protein</fullName>
    </recommendedName>
</protein>
<keyword evidence="7" id="KW-1185">Reference proteome</keyword>
<dbReference type="Pfam" id="PF13649">
    <property type="entry name" value="Methyltransf_25"/>
    <property type="match status" value="1"/>
</dbReference>
<dbReference type="PANTHER" id="PTHR35897">
    <property type="entry name" value="METHYLTRANSFERASE AUSD"/>
    <property type="match status" value="1"/>
</dbReference>
<dbReference type="Gene3D" id="3.40.50.150">
    <property type="entry name" value="Vaccinia Virus protein VP39"/>
    <property type="match status" value="1"/>
</dbReference>
<dbReference type="InterPro" id="IPR029063">
    <property type="entry name" value="SAM-dependent_MTases_sf"/>
</dbReference>
<evidence type="ECO:0000256" key="4">
    <source>
        <dbReference type="ARBA" id="ARBA00038314"/>
    </source>
</evidence>
<reference evidence="6" key="1">
    <citation type="journal article" date="2020" name="Stud. Mycol.">
        <title>101 Dothideomycetes genomes: a test case for predicting lifestyles and emergence of pathogens.</title>
        <authorList>
            <person name="Haridas S."/>
            <person name="Albert R."/>
            <person name="Binder M."/>
            <person name="Bloem J."/>
            <person name="Labutti K."/>
            <person name="Salamov A."/>
            <person name="Andreopoulos B."/>
            <person name="Baker S."/>
            <person name="Barry K."/>
            <person name="Bills G."/>
            <person name="Bluhm B."/>
            <person name="Cannon C."/>
            <person name="Castanera R."/>
            <person name="Culley D."/>
            <person name="Daum C."/>
            <person name="Ezra D."/>
            <person name="Gonzalez J."/>
            <person name="Henrissat B."/>
            <person name="Kuo A."/>
            <person name="Liang C."/>
            <person name="Lipzen A."/>
            <person name="Lutzoni F."/>
            <person name="Magnuson J."/>
            <person name="Mondo S."/>
            <person name="Nolan M."/>
            <person name="Ohm R."/>
            <person name="Pangilinan J."/>
            <person name="Park H.-J."/>
            <person name="Ramirez L."/>
            <person name="Alfaro M."/>
            <person name="Sun H."/>
            <person name="Tritt A."/>
            <person name="Yoshinaga Y."/>
            <person name="Zwiers L.-H."/>
            <person name="Turgeon B."/>
            <person name="Goodwin S."/>
            <person name="Spatafora J."/>
            <person name="Crous P."/>
            <person name="Grigoriev I."/>
        </authorList>
    </citation>
    <scope>NUCLEOTIDE SEQUENCE</scope>
    <source>
        <strain evidence="6">CBS 379.55</strain>
    </source>
</reference>
<evidence type="ECO:0000313" key="6">
    <source>
        <dbReference type="EMBL" id="KAF2275794.1"/>
    </source>
</evidence>
<accession>A0A6A6JHX2</accession>
<dbReference type="EMBL" id="ML986495">
    <property type="protein sequence ID" value="KAF2275794.1"/>
    <property type="molecule type" value="Genomic_DNA"/>
</dbReference>
<proteinExistence type="inferred from homology"/>
<dbReference type="OrthoDB" id="2094832at2759"/>
<organism evidence="6 7">
    <name type="scientific">Westerdykella ornata</name>
    <dbReference type="NCBI Taxonomy" id="318751"/>
    <lineage>
        <taxon>Eukaryota</taxon>
        <taxon>Fungi</taxon>
        <taxon>Dikarya</taxon>
        <taxon>Ascomycota</taxon>
        <taxon>Pezizomycotina</taxon>
        <taxon>Dothideomycetes</taxon>
        <taxon>Pleosporomycetidae</taxon>
        <taxon>Pleosporales</taxon>
        <taxon>Sporormiaceae</taxon>
        <taxon>Westerdykella</taxon>
    </lineage>
</organism>
<evidence type="ECO:0000256" key="1">
    <source>
        <dbReference type="ARBA" id="ARBA00005179"/>
    </source>
</evidence>
<comment type="similarity">
    <text evidence="4">Belongs to the class I-like SAM-binding methyltransferase superfamily.</text>
</comment>
<dbReference type="SUPFAM" id="SSF53335">
    <property type="entry name" value="S-adenosyl-L-methionine-dependent methyltransferases"/>
    <property type="match status" value="1"/>
</dbReference>
<evidence type="ECO:0000256" key="3">
    <source>
        <dbReference type="ARBA" id="ARBA00022691"/>
    </source>
</evidence>
<keyword evidence="3" id="KW-0949">S-adenosyl-L-methionine</keyword>
<dbReference type="AlphaFoldDB" id="A0A6A6JHX2"/>
<dbReference type="Proteomes" id="UP000800097">
    <property type="component" value="Unassembled WGS sequence"/>
</dbReference>
<dbReference type="RefSeq" id="XP_033653333.1">
    <property type="nucleotide sequence ID" value="XM_033800942.1"/>
</dbReference>
<dbReference type="InterPro" id="IPR051654">
    <property type="entry name" value="Meroterpenoid_MTases"/>
</dbReference>
<dbReference type="InterPro" id="IPR041698">
    <property type="entry name" value="Methyltransf_25"/>
</dbReference>
<comment type="pathway">
    <text evidence="1">Secondary metabolite biosynthesis.</text>
</comment>
<dbReference type="GeneID" id="54554117"/>